<evidence type="ECO:0000256" key="3">
    <source>
        <dbReference type="ARBA" id="ARBA00022946"/>
    </source>
</evidence>
<dbReference type="OMA" id="VLCPHCY"/>
<evidence type="ECO:0000313" key="11">
    <source>
        <dbReference type="Ensembl" id="ENSJJAP00000006164.1"/>
    </source>
</evidence>
<accession>A0A8C5K882</accession>
<dbReference type="NCBIfam" id="TIGR01031">
    <property type="entry name" value="rpmF_bact"/>
    <property type="match status" value="1"/>
</dbReference>
<name>A0A8C5K882_JACJA</name>
<dbReference type="Proteomes" id="UP000694385">
    <property type="component" value="Unassembled WGS sequence"/>
</dbReference>
<evidence type="ECO:0000256" key="7">
    <source>
        <dbReference type="ARBA" id="ARBA00039935"/>
    </source>
</evidence>
<dbReference type="SUPFAM" id="SSF57829">
    <property type="entry name" value="Zn-binding ribosomal proteins"/>
    <property type="match status" value="1"/>
</dbReference>
<keyword evidence="6" id="KW-0687">Ribonucleoprotein</keyword>
<dbReference type="GO" id="GO:0003735">
    <property type="term" value="F:structural constituent of ribosome"/>
    <property type="evidence" value="ECO:0007669"/>
    <property type="project" value="InterPro"/>
</dbReference>
<keyword evidence="5" id="KW-0496">Mitochondrion</keyword>
<dbReference type="PANTHER" id="PTHR21026:SF2">
    <property type="entry name" value="LARGE RIBOSOMAL SUBUNIT PROTEIN BL32M"/>
    <property type="match status" value="1"/>
</dbReference>
<reference evidence="11" key="2">
    <citation type="submission" date="2025-09" db="UniProtKB">
        <authorList>
            <consortium name="Ensembl"/>
        </authorList>
    </citation>
    <scope>IDENTIFICATION</scope>
</reference>
<dbReference type="AlphaFoldDB" id="A0A8C5K882"/>
<evidence type="ECO:0000256" key="2">
    <source>
        <dbReference type="ARBA" id="ARBA00008560"/>
    </source>
</evidence>
<protein>
    <recommendedName>
        <fullName evidence="7">Large ribosomal subunit protein bL32m</fullName>
    </recommendedName>
    <alternativeName>
        <fullName evidence="8">39S ribosomal protein L32, mitochondrial</fullName>
    </alternativeName>
</protein>
<organism evidence="11 12">
    <name type="scientific">Jaculus jaculus</name>
    <name type="common">Lesser Egyptian jerboa</name>
    <dbReference type="NCBI Taxonomy" id="51337"/>
    <lineage>
        <taxon>Eukaryota</taxon>
        <taxon>Metazoa</taxon>
        <taxon>Chordata</taxon>
        <taxon>Craniata</taxon>
        <taxon>Vertebrata</taxon>
        <taxon>Euteleostomi</taxon>
        <taxon>Mammalia</taxon>
        <taxon>Eutheria</taxon>
        <taxon>Euarchontoglires</taxon>
        <taxon>Glires</taxon>
        <taxon>Rodentia</taxon>
        <taxon>Myomorpha</taxon>
        <taxon>Dipodoidea</taxon>
        <taxon>Dipodidae</taxon>
        <taxon>Dipodinae</taxon>
        <taxon>Jaculus</taxon>
    </lineage>
</organism>
<evidence type="ECO:0000256" key="8">
    <source>
        <dbReference type="ARBA" id="ARBA00042577"/>
    </source>
</evidence>
<gene>
    <name evidence="11" type="primary">Mrpl32</name>
</gene>
<proteinExistence type="inferred from homology"/>
<comment type="similarity">
    <text evidence="2">Belongs to the bacterial ribosomal protein bL32 family.</text>
</comment>
<comment type="function">
    <text evidence="9">Component of the mitochondrial large ribosomal subunit (mt-LSU). The mitochondrial ribosome (mitoribosome) is a large ribonucleoprotein complex responsible for the synthesis of proteins inside mitochondria.</text>
</comment>
<evidence type="ECO:0000256" key="5">
    <source>
        <dbReference type="ARBA" id="ARBA00023128"/>
    </source>
</evidence>
<evidence type="ECO:0000256" key="1">
    <source>
        <dbReference type="ARBA" id="ARBA00004173"/>
    </source>
</evidence>
<dbReference type="InterPro" id="IPR051991">
    <property type="entry name" value="Mitoribosomal_protein_bL32"/>
</dbReference>
<evidence type="ECO:0000313" key="12">
    <source>
        <dbReference type="Proteomes" id="UP000694385"/>
    </source>
</evidence>
<keyword evidence="12" id="KW-1185">Reference proteome</keyword>
<dbReference type="GO" id="GO:0005829">
    <property type="term" value="C:cytosol"/>
    <property type="evidence" value="ECO:0007669"/>
    <property type="project" value="UniProtKB-ARBA"/>
</dbReference>
<evidence type="ECO:0000256" key="4">
    <source>
        <dbReference type="ARBA" id="ARBA00022980"/>
    </source>
</evidence>
<dbReference type="GeneTree" id="ENSGT00390000014996"/>
<dbReference type="GO" id="GO:0006412">
    <property type="term" value="P:translation"/>
    <property type="evidence" value="ECO:0007669"/>
    <property type="project" value="InterPro"/>
</dbReference>
<keyword evidence="3" id="KW-0809">Transit peptide</keyword>
<dbReference type="Pfam" id="PF01783">
    <property type="entry name" value="Ribosomal_L32p"/>
    <property type="match status" value="1"/>
</dbReference>
<dbReference type="GO" id="GO:0005762">
    <property type="term" value="C:mitochondrial large ribosomal subunit"/>
    <property type="evidence" value="ECO:0007669"/>
    <property type="project" value="Ensembl"/>
</dbReference>
<evidence type="ECO:0000256" key="9">
    <source>
        <dbReference type="ARBA" id="ARBA00045766"/>
    </source>
</evidence>
<comment type="subcellular location">
    <subcellularLocation>
        <location evidence="1">Mitochondrion</location>
    </subcellularLocation>
</comment>
<keyword evidence="4" id="KW-0689">Ribosomal protein</keyword>
<reference evidence="11" key="1">
    <citation type="submission" date="2025-08" db="UniProtKB">
        <authorList>
            <consortium name="Ensembl"/>
        </authorList>
    </citation>
    <scope>IDENTIFICATION</scope>
</reference>
<sequence>PALAIQGTPIFTELANDTTGDDSSSLLDNVFWMAAPKNRRTIEVNRCRRRNSQKLVKVKNNIDVCPQCGHLKQKHVLCGYCYEKVQQETKEVRKQIWKQEGGPFKAPPLETVVLYTGETPSEQDQDKRIVERDRKRPSWFTQN</sequence>
<feature type="region of interest" description="Disordered" evidence="10">
    <location>
        <begin position="117"/>
        <end position="143"/>
    </location>
</feature>
<dbReference type="InterPro" id="IPR002677">
    <property type="entry name" value="Ribosomal_bL32"/>
</dbReference>
<evidence type="ECO:0000256" key="6">
    <source>
        <dbReference type="ARBA" id="ARBA00023274"/>
    </source>
</evidence>
<dbReference type="PANTHER" id="PTHR21026">
    <property type="entry name" value="39S RIBOSOMAL PROTEIN L32, MITOCHONDRIAL"/>
    <property type="match status" value="1"/>
</dbReference>
<evidence type="ECO:0000256" key="10">
    <source>
        <dbReference type="SAM" id="MobiDB-lite"/>
    </source>
</evidence>
<feature type="compositionally biased region" description="Basic and acidic residues" evidence="10">
    <location>
        <begin position="124"/>
        <end position="136"/>
    </location>
</feature>
<dbReference type="InterPro" id="IPR011332">
    <property type="entry name" value="Ribosomal_zn-bd"/>
</dbReference>
<dbReference type="Ensembl" id="ENSJJAT00000012553.1">
    <property type="protein sequence ID" value="ENSJJAP00000006164.1"/>
    <property type="gene ID" value="ENSJJAG00000010906.1"/>
</dbReference>